<feature type="region of interest" description="Disordered" evidence="1">
    <location>
        <begin position="1"/>
        <end position="55"/>
    </location>
</feature>
<evidence type="ECO:0000256" key="1">
    <source>
        <dbReference type="SAM" id="MobiDB-lite"/>
    </source>
</evidence>
<keyword evidence="3" id="KW-1185">Reference proteome</keyword>
<dbReference type="EMBL" id="PGOL01001724">
    <property type="protein sequence ID" value="PKI55075.1"/>
    <property type="molecule type" value="Genomic_DNA"/>
</dbReference>
<accession>A0A2I0JFN4</accession>
<evidence type="ECO:0000313" key="2">
    <source>
        <dbReference type="EMBL" id="PKI55075.1"/>
    </source>
</evidence>
<reference evidence="2 3" key="1">
    <citation type="submission" date="2017-11" db="EMBL/GenBank/DDBJ databases">
        <title>De-novo sequencing of pomegranate (Punica granatum L.) genome.</title>
        <authorList>
            <person name="Akparov Z."/>
            <person name="Amiraslanov A."/>
            <person name="Hajiyeva S."/>
            <person name="Abbasov M."/>
            <person name="Kaur K."/>
            <person name="Hamwieh A."/>
            <person name="Solovyev V."/>
            <person name="Salamov A."/>
            <person name="Braich B."/>
            <person name="Kosarev P."/>
            <person name="Mahmoud A."/>
            <person name="Hajiyev E."/>
            <person name="Babayeva S."/>
            <person name="Izzatullayeva V."/>
            <person name="Mammadov A."/>
            <person name="Mammadov A."/>
            <person name="Sharifova S."/>
            <person name="Ojaghi J."/>
            <person name="Eynullazada K."/>
            <person name="Bayramov B."/>
            <person name="Abdulazimova A."/>
            <person name="Shahmuradov I."/>
        </authorList>
    </citation>
    <scope>NUCLEOTIDE SEQUENCE [LARGE SCALE GENOMIC DNA]</scope>
    <source>
        <strain evidence="3">cv. AG2017</strain>
        <tissue evidence="2">Leaf</tissue>
    </source>
</reference>
<gene>
    <name evidence="2" type="ORF">CRG98_024541</name>
</gene>
<feature type="compositionally biased region" description="Polar residues" evidence="1">
    <location>
        <begin position="1"/>
        <end position="10"/>
    </location>
</feature>
<evidence type="ECO:0000313" key="3">
    <source>
        <dbReference type="Proteomes" id="UP000233551"/>
    </source>
</evidence>
<sequence>MPTTSVEGSGSSIGGPNPESTGNLRLGVLSRFRFGAANRRSRPPPSKLPASTVGTNDLGGGVGVGVANWQSRLPFPFDFLYKIKMKQNEKLRMIMIKKRFRTKMIKKLKIEN</sequence>
<name>A0A2I0JFN4_PUNGR</name>
<dbReference type="AlphaFoldDB" id="A0A2I0JFN4"/>
<proteinExistence type="predicted"/>
<organism evidence="2 3">
    <name type="scientific">Punica granatum</name>
    <name type="common">Pomegranate</name>
    <dbReference type="NCBI Taxonomy" id="22663"/>
    <lineage>
        <taxon>Eukaryota</taxon>
        <taxon>Viridiplantae</taxon>
        <taxon>Streptophyta</taxon>
        <taxon>Embryophyta</taxon>
        <taxon>Tracheophyta</taxon>
        <taxon>Spermatophyta</taxon>
        <taxon>Magnoliopsida</taxon>
        <taxon>eudicotyledons</taxon>
        <taxon>Gunneridae</taxon>
        <taxon>Pentapetalae</taxon>
        <taxon>rosids</taxon>
        <taxon>malvids</taxon>
        <taxon>Myrtales</taxon>
        <taxon>Lythraceae</taxon>
        <taxon>Punica</taxon>
    </lineage>
</organism>
<protein>
    <submittedName>
        <fullName evidence="2">Uncharacterized protein</fullName>
    </submittedName>
</protein>
<comment type="caution">
    <text evidence="2">The sequence shown here is derived from an EMBL/GenBank/DDBJ whole genome shotgun (WGS) entry which is preliminary data.</text>
</comment>
<dbReference type="Proteomes" id="UP000233551">
    <property type="component" value="Unassembled WGS sequence"/>
</dbReference>